<sequence>MADPSLTYIIDDAGLAKPRYSVTKFKNGQLMGMQQAHFNEFERITQQTRLMPTIEDHQSVVDFPHTRVGSTILSLATAQLPAASDISHQVADEDLCSTCEDVNIRALLGGLGSGRKYPLHNAGAIFSCHNCSICYLLTQAFAIETGMPPQEMAGLYSSYPIILTSFCSTFPVGSRQERKFQLCAQMLHSVRSLAEVDVCIRLLSDDASKFGQSPLFRCRLVPSRQADISMARAWLNECEKHHDCSEVFRKIKRRSDPNHYLLVIDVEQGCLCEIPPRSRYITLSYVWPRFGTTQLNKYNKEGFMQPGAFGKSESHLPNVLQDAIKVAHGLGERYLWIDALCIMQDDQTIKSGLIEMMDKIYGEAALNIVVATAANPENDYYIPGVGEPRTRRQAVSTVKGLRFLTSLPDYNNAIEQSRWATRGWTFQEGVLAQRCLAFHNNQMYFRCPKDARSEDVHAEGNKSYEFHPAKPRLRQSGVEQLLNPNFLINIRNGNPFIEYAQLVRDFSHRSLTFELDVINAFKGVMAVIEAFLPIRGMFCGLPLSLFDQALLWYPTSPTRRRLANDSTPAYPSWSWAGWVGSVDYQ</sequence>
<dbReference type="PANTHER" id="PTHR33112:SF12">
    <property type="entry name" value="HETEROKARYON INCOMPATIBILITY DOMAIN-CONTAINING PROTEIN"/>
    <property type="match status" value="1"/>
</dbReference>
<dbReference type="Proteomes" id="UP000325395">
    <property type="component" value="Unassembled WGS sequence"/>
</dbReference>
<name>A0ABQ6WP99_9EURO</name>
<reference evidence="2 3" key="1">
    <citation type="submission" date="2019-04" db="EMBL/GenBank/DDBJ databases">
        <authorList>
            <consortium name="DOE Joint Genome Institute"/>
            <person name="Mondo S."/>
            <person name="Kjaerbolling I."/>
            <person name="Vesth T."/>
            <person name="Frisvad J.C."/>
            <person name="Nybo J.L."/>
            <person name="Theobald S."/>
            <person name="Kildgaard S."/>
            <person name="Isbrandt T."/>
            <person name="Kuo A."/>
            <person name="Sato A."/>
            <person name="Lyhne E.K."/>
            <person name="Kogle M.E."/>
            <person name="Wiebenga A."/>
            <person name="Kun R.S."/>
            <person name="Lubbers R.J."/>
            <person name="Makela M.R."/>
            <person name="Barry K."/>
            <person name="Chovatia M."/>
            <person name="Clum A."/>
            <person name="Daum C."/>
            <person name="Haridas S."/>
            <person name="He G."/>
            <person name="LaButti K."/>
            <person name="Lipzen A."/>
            <person name="Riley R."/>
            <person name="Salamov A."/>
            <person name="Simmons B.A."/>
            <person name="Magnuson J.K."/>
            <person name="Henrissat B."/>
            <person name="Mortensen U.H."/>
            <person name="Larsen T.O."/>
            <person name="Devries R.P."/>
            <person name="Grigoriev I.V."/>
            <person name="Machida M."/>
            <person name="Baker S.E."/>
            <person name="Andersen M.R."/>
            <person name="Cantor M.N."/>
            <person name="Hua S.X."/>
        </authorList>
    </citation>
    <scope>NUCLEOTIDE SEQUENCE [LARGE SCALE GENOMIC DNA]</scope>
    <source>
        <strain evidence="2 3">CBS 117616</strain>
    </source>
</reference>
<accession>A0ABQ6WP99</accession>
<feature type="domain" description="Heterokaryon incompatibility" evidence="1">
    <location>
        <begin position="280"/>
        <end position="428"/>
    </location>
</feature>
<gene>
    <name evidence="2" type="ORF">BDV36DRAFT_294607</name>
</gene>
<dbReference type="PANTHER" id="PTHR33112">
    <property type="entry name" value="DOMAIN PROTEIN, PUTATIVE-RELATED"/>
    <property type="match status" value="1"/>
</dbReference>
<dbReference type="EMBL" id="ML735721">
    <property type="protein sequence ID" value="KAE8418954.1"/>
    <property type="molecule type" value="Genomic_DNA"/>
</dbReference>
<keyword evidence="3" id="KW-1185">Reference proteome</keyword>
<organism evidence="2 3">
    <name type="scientific">Aspergillus pseudocaelatus</name>
    <dbReference type="NCBI Taxonomy" id="1825620"/>
    <lineage>
        <taxon>Eukaryota</taxon>
        <taxon>Fungi</taxon>
        <taxon>Dikarya</taxon>
        <taxon>Ascomycota</taxon>
        <taxon>Pezizomycotina</taxon>
        <taxon>Eurotiomycetes</taxon>
        <taxon>Eurotiomycetidae</taxon>
        <taxon>Eurotiales</taxon>
        <taxon>Aspergillaceae</taxon>
        <taxon>Aspergillus</taxon>
        <taxon>Aspergillus subgen. Circumdati</taxon>
    </lineage>
</organism>
<proteinExistence type="predicted"/>
<protein>
    <submittedName>
        <fullName evidence="2">Heterokaryon incompatibility protein-domain-containing protein</fullName>
    </submittedName>
</protein>
<evidence type="ECO:0000259" key="1">
    <source>
        <dbReference type="Pfam" id="PF06985"/>
    </source>
</evidence>
<evidence type="ECO:0000313" key="3">
    <source>
        <dbReference type="Proteomes" id="UP000325395"/>
    </source>
</evidence>
<evidence type="ECO:0000313" key="2">
    <source>
        <dbReference type="EMBL" id="KAE8418954.1"/>
    </source>
</evidence>
<dbReference type="Pfam" id="PF06985">
    <property type="entry name" value="HET"/>
    <property type="match status" value="1"/>
</dbReference>
<dbReference type="InterPro" id="IPR010730">
    <property type="entry name" value="HET"/>
</dbReference>